<keyword evidence="3" id="KW-1185">Reference proteome</keyword>
<dbReference type="InterPro" id="IPR058541">
    <property type="entry name" value="Ig_TPPC8_1st"/>
</dbReference>
<dbReference type="Pfam" id="PF12739">
    <property type="entry name" value="TRAPPC-Trs85"/>
    <property type="match status" value="1"/>
</dbReference>
<dbReference type="PANTHER" id="PTHR12975:SF6">
    <property type="entry name" value="TRAFFICKING PROTEIN PARTICLE COMPLEX SUBUNIT 8"/>
    <property type="match status" value="1"/>
</dbReference>
<dbReference type="STRING" id="29655.A0A0K9PH58"/>
<dbReference type="AlphaFoldDB" id="A0A0K9PH58"/>
<evidence type="ECO:0000313" key="3">
    <source>
        <dbReference type="Proteomes" id="UP000036987"/>
    </source>
</evidence>
<dbReference type="OrthoDB" id="437922at2759"/>
<dbReference type="EMBL" id="LFYR01000845">
    <property type="protein sequence ID" value="KMZ68314.1"/>
    <property type="molecule type" value="Genomic_DNA"/>
</dbReference>
<evidence type="ECO:0000313" key="2">
    <source>
        <dbReference type="EMBL" id="KMZ68314.1"/>
    </source>
</evidence>
<accession>A0A0K9PH58</accession>
<reference evidence="3" key="1">
    <citation type="journal article" date="2016" name="Nature">
        <title>The genome of the seagrass Zostera marina reveals angiosperm adaptation to the sea.</title>
        <authorList>
            <person name="Olsen J.L."/>
            <person name="Rouze P."/>
            <person name="Verhelst B."/>
            <person name="Lin Y.-C."/>
            <person name="Bayer T."/>
            <person name="Collen J."/>
            <person name="Dattolo E."/>
            <person name="De Paoli E."/>
            <person name="Dittami S."/>
            <person name="Maumus F."/>
            <person name="Michel G."/>
            <person name="Kersting A."/>
            <person name="Lauritano C."/>
            <person name="Lohaus R."/>
            <person name="Toepel M."/>
            <person name="Tonon T."/>
            <person name="Vanneste K."/>
            <person name="Amirebrahimi M."/>
            <person name="Brakel J."/>
            <person name="Bostroem C."/>
            <person name="Chovatia M."/>
            <person name="Grimwood J."/>
            <person name="Jenkins J.W."/>
            <person name="Jueterbock A."/>
            <person name="Mraz A."/>
            <person name="Stam W.T."/>
            <person name="Tice H."/>
            <person name="Bornberg-Bauer E."/>
            <person name="Green P.J."/>
            <person name="Pearson G.A."/>
            <person name="Procaccini G."/>
            <person name="Duarte C.M."/>
            <person name="Schmutz J."/>
            <person name="Reusch T.B.H."/>
            <person name="Van de Peer Y."/>
        </authorList>
    </citation>
    <scope>NUCLEOTIDE SEQUENCE [LARGE SCALE GENOMIC DNA]</scope>
    <source>
        <strain evidence="3">cv. Finnish</strain>
    </source>
</reference>
<dbReference type="OMA" id="CQETSDQ"/>
<feature type="domain" description="TPPC8 first Ig-like" evidence="1">
    <location>
        <begin position="610"/>
        <end position="761"/>
    </location>
</feature>
<dbReference type="Proteomes" id="UP000036987">
    <property type="component" value="Unassembled WGS sequence"/>
</dbReference>
<organism evidence="2 3">
    <name type="scientific">Zostera marina</name>
    <name type="common">Eelgrass</name>
    <dbReference type="NCBI Taxonomy" id="29655"/>
    <lineage>
        <taxon>Eukaryota</taxon>
        <taxon>Viridiplantae</taxon>
        <taxon>Streptophyta</taxon>
        <taxon>Embryophyta</taxon>
        <taxon>Tracheophyta</taxon>
        <taxon>Spermatophyta</taxon>
        <taxon>Magnoliopsida</taxon>
        <taxon>Liliopsida</taxon>
        <taxon>Zosteraceae</taxon>
        <taxon>Zostera</taxon>
    </lineage>
</organism>
<name>A0A0K9PH58_ZOSMR</name>
<evidence type="ECO:0000259" key="1">
    <source>
        <dbReference type="Pfam" id="PF24545"/>
    </source>
</evidence>
<proteinExistence type="predicted"/>
<dbReference type="Pfam" id="PF24545">
    <property type="entry name" value="Ig_TPPC8_1st"/>
    <property type="match status" value="1"/>
</dbReference>
<protein>
    <submittedName>
        <fullName evidence="2">TRS85-like protein</fullName>
    </submittedName>
</protein>
<sequence length="958" mass="109492">MDSDDVSKSSLSKYLHEEITPVVMLLCTPLAEQACRKNSLTLVQMLKPFSVSTNIQVPVRTTTDHQPYTLRSFKLRFVSDSDIRQPQQQDIVSSLKEVVSCASDETTYDPQSDPPQLHNLLSMSESEVSPPWFSVFNRNLSQAVSFSEHETFDHPVACLVIVSSSDEHPMSKFGDLLSLDQLPTPLNQGVMDPRMLKHYILLHDKQDNSTEKASKIYAEMKNTLGLNQSRLLCINSNKDEAIKLLENPWICNKTGSVQNHEIARFLSIEDLNEIKELVKDLSSKMIIPYMEQKIRNLNQQVSATRRGFRNQIKNLWWRKGKEDALDNSNGSMYTYSSTESQIRILGDYAFMLRDYELAISNFRLLSTDYKLDKAWKHYAGVQEMMGLSLFMLDQSRKDSEVCLETAFNTYLKLGSSGSKNATRCGLWWAEMLKARGQHKEGADVLFRISCEEPSLHAAVMLEQASYCYLLSNPPMLRKFAFHLVLAGNQYNFSEQRKHAIRTYRSALSVYKESGWSYINDHVNFNIGRWLAFLEMFDASIKNMLGILECSHQPLTTQNLFLKDFLHIVKNMGKKLEISKLQLPSISASSLKVIFEDHRTYASSSAVHVREKIWQSLEENMVPPVNGIKSNWLDSRKIQTPKKYSGNVSMVGEAIKVYFEVKNPLQISLSVSSMSLLCEISAKPTVEGEKKSNTGEIFDTRDQNDCTLEHNQLELSEHNFVLEGGVIKEVQLDVTPQMEGFLKIVGVKWTLSGYVVGYHKFDVDLKKKCKKGKSIVRSQKQNMSFLVVKGLPKLEGCIHQVPKTTYSGDLRPLTFELRNKTKYTVKNMKMKISHPRLLIPGSSGDLDLEFPDCLKKQNSSEDKNIQAEIMHKSGGLLFSFPTTAKINGGENIQWPFWLHTAVSEKISIYISIYYEMENISCDLHYRTLRMLYEIEVKQSCYVLSFFTLEVFFVVSTFIY</sequence>
<gene>
    <name evidence="2" type="ORF">ZOSMA_241G00360</name>
</gene>
<comment type="caution">
    <text evidence="2">The sequence shown here is derived from an EMBL/GenBank/DDBJ whole genome shotgun (WGS) entry which is preliminary data.</text>
</comment>
<dbReference type="GO" id="GO:1990072">
    <property type="term" value="C:TRAPPIII protein complex"/>
    <property type="evidence" value="ECO:0000318"/>
    <property type="project" value="GO_Central"/>
</dbReference>
<dbReference type="InterPro" id="IPR024420">
    <property type="entry name" value="TRAPP_III_complex_Trs85"/>
</dbReference>
<dbReference type="PANTHER" id="PTHR12975">
    <property type="entry name" value="TRANSPORT PROTEIN TRAPP"/>
    <property type="match status" value="1"/>
</dbReference>